<dbReference type="InterPro" id="IPR006652">
    <property type="entry name" value="Kelch_1"/>
</dbReference>
<dbReference type="InterPro" id="IPR009880">
    <property type="entry name" value="Glyoxal_oxidase_N"/>
</dbReference>
<dbReference type="InterPro" id="IPR013783">
    <property type="entry name" value="Ig-like_fold"/>
</dbReference>
<dbReference type="SUPFAM" id="SSF81296">
    <property type="entry name" value="E set domains"/>
    <property type="match status" value="1"/>
</dbReference>
<evidence type="ECO:0000256" key="2">
    <source>
        <dbReference type="SAM" id="SignalP"/>
    </source>
</evidence>
<evidence type="ECO:0000259" key="4">
    <source>
        <dbReference type="Pfam" id="PF09118"/>
    </source>
</evidence>
<feature type="domain" description="Galactose oxidase-like Early set" evidence="4">
    <location>
        <begin position="565"/>
        <end position="654"/>
    </location>
</feature>
<dbReference type="PANTHER" id="PTHR32208:SF56">
    <property type="entry name" value="GALACTOSE OXIDASE-RELATED"/>
    <property type="match status" value="1"/>
</dbReference>
<accession>A0A8H7W5B0</accession>
<dbReference type="Gene3D" id="2.60.40.10">
    <property type="entry name" value="Immunoglobulins"/>
    <property type="match status" value="1"/>
</dbReference>
<dbReference type="EMBL" id="JAFJYH010000136">
    <property type="protein sequence ID" value="KAG4418151.1"/>
    <property type="molecule type" value="Genomic_DNA"/>
</dbReference>
<evidence type="ECO:0000313" key="5">
    <source>
        <dbReference type="EMBL" id="KAG4418151.1"/>
    </source>
</evidence>
<proteinExistence type="predicted"/>
<feature type="chain" id="PRO_5034287130" description="Galactose oxidase" evidence="2">
    <location>
        <begin position="19"/>
        <end position="671"/>
    </location>
</feature>
<dbReference type="Pfam" id="PF09118">
    <property type="entry name" value="GO-like_E_set"/>
    <property type="match status" value="1"/>
</dbReference>
<reference evidence="5" key="1">
    <citation type="submission" date="2021-02" db="EMBL/GenBank/DDBJ databases">
        <title>Genome sequence Cadophora malorum strain M34.</title>
        <authorList>
            <person name="Stefanovic E."/>
            <person name="Vu D."/>
            <person name="Scully C."/>
            <person name="Dijksterhuis J."/>
            <person name="Roader J."/>
            <person name="Houbraken J."/>
        </authorList>
    </citation>
    <scope>NUCLEOTIDE SEQUENCE</scope>
    <source>
        <strain evidence="5">M34</strain>
    </source>
</reference>
<dbReference type="CDD" id="cd02851">
    <property type="entry name" value="E_set_GO_C"/>
    <property type="match status" value="1"/>
</dbReference>
<gene>
    <name evidence="5" type="ORF">IFR04_008744</name>
</gene>
<dbReference type="Pfam" id="PF07250">
    <property type="entry name" value="Glyoxal_oxid_N"/>
    <property type="match status" value="1"/>
</dbReference>
<comment type="caution">
    <text evidence="5">The sequence shown here is derived from an EMBL/GenBank/DDBJ whole genome shotgun (WGS) entry which is preliminary data.</text>
</comment>
<dbReference type="InterPro" id="IPR011043">
    <property type="entry name" value="Gal_Oxase/kelch_b-propeller"/>
</dbReference>
<keyword evidence="1 2" id="KW-0732">Signal</keyword>
<dbReference type="Gene3D" id="2.130.10.80">
    <property type="entry name" value="Galactose oxidase/kelch, beta-propeller"/>
    <property type="match status" value="1"/>
</dbReference>
<dbReference type="SMART" id="SM00612">
    <property type="entry name" value="Kelch"/>
    <property type="match status" value="3"/>
</dbReference>
<evidence type="ECO:0000313" key="6">
    <source>
        <dbReference type="Proteomes" id="UP000664132"/>
    </source>
</evidence>
<organism evidence="5 6">
    <name type="scientific">Cadophora malorum</name>
    <dbReference type="NCBI Taxonomy" id="108018"/>
    <lineage>
        <taxon>Eukaryota</taxon>
        <taxon>Fungi</taxon>
        <taxon>Dikarya</taxon>
        <taxon>Ascomycota</taxon>
        <taxon>Pezizomycotina</taxon>
        <taxon>Leotiomycetes</taxon>
        <taxon>Helotiales</taxon>
        <taxon>Ploettnerulaceae</taxon>
        <taxon>Cadophora</taxon>
    </lineage>
</organism>
<keyword evidence="6" id="KW-1185">Reference proteome</keyword>
<dbReference type="PANTHER" id="PTHR32208">
    <property type="entry name" value="SECRETED PROTEIN-RELATED"/>
    <property type="match status" value="1"/>
</dbReference>
<protein>
    <recommendedName>
        <fullName evidence="7">Galactose oxidase</fullName>
    </recommendedName>
</protein>
<dbReference type="OrthoDB" id="2019572at2759"/>
<evidence type="ECO:0008006" key="7">
    <source>
        <dbReference type="Google" id="ProtNLM"/>
    </source>
</evidence>
<dbReference type="InterPro" id="IPR014756">
    <property type="entry name" value="Ig_E-set"/>
</dbReference>
<feature type="signal peptide" evidence="2">
    <location>
        <begin position="1"/>
        <end position="18"/>
    </location>
</feature>
<evidence type="ECO:0000259" key="3">
    <source>
        <dbReference type="Pfam" id="PF07250"/>
    </source>
</evidence>
<dbReference type="SUPFAM" id="SSF50965">
    <property type="entry name" value="Galactose oxidase, central domain"/>
    <property type="match status" value="1"/>
</dbReference>
<evidence type="ECO:0000256" key="1">
    <source>
        <dbReference type="ARBA" id="ARBA00022729"/>
    </source>
</evidence>
<feature type="domain" description="Glyoxal oxidase N-terminal" evidence="3">
    <location>
        <begin position="438"/>
        <end position="515"/>
    </location>
</feature>
<dbReference type="InterPro" id="IPR037293">
    <property type="entry name" value="Gal_Oxidase_central_sf"/>
</dbReference>
<dbReference type="AlphaFoldDB" id="A0A8H7W5B0"/>
<dbReference type="InterPro" id="IPR015202">
    <property type="entry name" value="GO-like_E_set"/>
</dbReference>
<dbReference type="Pfam" id="PF01344">
    <property type="entry name" value="Kelch_1"/>
    <property type="match status" value="1"/>
</dbReference>
<name>A0A8H7W5B0_9HELO</name>
<dbReference type="Proteomes" id="UP000664132">
    <property type="component" value="Unassembled WGS sequence"/>
</dbReference>
<sequence length="671" mass="73137">MFHTKTLVFLTFGCSVIAQFISTSSHPALSTSPTTSSKTTFSEIVSNTIPSLGSDDASKLLNVCAGGLPASRIITTKNKYEFAICLGTDLQGGDDTVVGNIKSIEQLAEDCSQRSSCLGSSWEKVFNFAYRKVVLTVSKTSRKVDSVVRISSGPPPDPAERGVNGQWSDIIKFPVIPVAVFLVSEKPRIARLMAFSAFEPLWFGGAKGRTQFAEYNIETGEVSHRNITNTHHEMFCPGISMLPDGRVVISGGTDANRTTVYDPRTNNFTAGPHMQVARGYHSSTTLSDGKIFTLGGSWDGPVAVRDGEVYDSVANTWTILPGAVVQPSLTQDEVEDKRDNHQWFFSWRNESVFQAGPSRQMNWYLGSGFGLEKVQSAGTRDNEDAMCGIFAMYDALRGKIITAAGTPSYDRSTPNKKAFHMTIDVPGAPPTVERLPDLAQGRAFSNAVILPDGTVLITGGQTYSQSFTDEKSVFVPELFDPETKTFRQLAAMKVPRNYHSTAILLPDGRVFSAGGGLCRPDGKCAKQGSDHPDAEIFSPPYLFNPDGSEARRPAIWRISSNVDSDGYFVRPGGSLTLTLVEDRPGLKFSFMRVGTNTHSVNTDQRRVPLEDIRKVGNEYTLALPDDMGVLIPGDWFLFVISAEGTPSVARTVTVMLCGLLQRCNYEDKSIG</sequence>